<gene>
    <name evidence="1" type="ORF">HK44_011665</name>
</gene>
<dbReference type="AlphaFoldDB" id="A0A010RU89"/>
<dbReference type="RefSeq" id="WP_019693335.1">
    <property type="nucleotide sequence ID" value="NZ_AFOY02000017.1"/>
</dbReference>
<protein>
    <submittedName>
        <fullName evidence="1">Uncharacterized protein</fullName>
    </submittedName>
</protein>
<evidence type="ECO:0000313" key="2">
    <source>
        <dbReference type="Proteomes" id="UP000022611"/>
    </source>
</evidence>
<proteinExistence type="predicted"/>
<name>A0A010RU89_PSEFL</name>
<evidence type="ECO:0000313" key="1">
    <source>
        <dbReference type="EMBL" id="EXF92534.1"/>
    </source>
</evidence>
<reference evidence="1 2" key="1">
    <citation type="journal article" date="2011" name="J. Bacteriol.">
        <title>Draft genome sequence of the polycyclic aromatic hydrocarbon-degrading, genetically engineered bioluminescent bioreporter Pseudomonas fluorescens HK44.</title>
        <authorList>
            <person name="Chauhan A."/>
            <person name="Layton A.C."/>
            <person name="Williams D.E."/>
            <person name="Smartt A.E."/>
            <person name="Ripp S."/>
            <person name="Karpinets T.V."/>
            <person name="Brown S.D."/>
            <person name="Sayler G.S."/>
        </authorList>
    </citation>
    <scope>NUCLEOTIDE SEQUENCE [LARGE SCALE GENOMIC DNA]</scope>
    <source>
        <strain evidence="1 2">HK44</strain>
    </source>
</reference>
<accession>A0A010RU89</accession>
<sequence length="76" mass="8085">MKLEIARGLFLAGALAVVSLAVVGLEQPRTQVLSAKHGGAHCPLPRAAKSSTVTHSENDELFLFMLGMTQGMKHQS</sequence>
<dbReference type="Proteomes" id="UP000022611">
    <property type="component" value="Unassembled WGS sequence"/>
</dbReference>
<organism evidence="1 2">
    <name type="scientific">Pseudomonas fluorescens HK44</name>
    <dbReference type="NCBI Taxonomy" id="1042209"/>
    <lineage>
        <taxon>Bacteria</taxon>
        <taxon>Pseudomonadati</taxon>
        <taxon>Pseudomonadota</taxon>
        <taxon>Gammaproteobacteria</taxon>
        <taxon>Pseudomonadales</taxon>
        <taxon>Pseudomonadaceae</taxon>
        <taxon>Pseudomonas</taxon>
    </lineage>
</organism>
<dbReference type="PATRIC" id="fig|1042209.11.peg.4739"/>
<dbReference type="HOGENOM" id="CLU_199063_0_0_6"/>
<comment type="caution">
    <text evidence="1">The sequence shown here is derived from an EMBL/GenBank/DDBJ whole genome shotgun (WGS) entry which is preliminary data.</text>
</comment>
<dbReference type="OrthoDB" id="7017559at2"/>
<dbReference type="EMBL" id="AFOY02000017">
    <property type="protein sequence ID" value="EXF92534.1"/>
    <property type="molecule type" value="Genomic_DNA"/>
</dbReference>